<name>A0A0W1RFJ8_9EURY</name>
<dbReference type="RefSeq" id="WP_058580161.1">
    <property type="nucleotide sequence ID" value="NZ_LOPU01000004.1"/>
</dbReference>
<gene>
    <name evidence="1" type="ORF">AUR64_04015</name>
</gene>
<organism evidence="1 2">
    <name type="scientific">Haloprofundus marisrubri</name>
    <dbReference type="NCBI Taxonomy" id="1514971"/>
    <lineage>
        <taxon>Archaea</taxon>
        <taxon>Methanobacteriati</taxon>
        <taxon>Methanobacteriota</taxon>
        <taxon>Stenosarchaea group</taxon>
        <taxon>Halobacteria</taxon>
        <taxon>Halobacteriales</taxon>
        <taxon>Haloferacaceae</taxon>
        <taxon>Haloprofundus</taxon>
    </lineage>
</organism>
<dbReference type="Proteomes" id="UP000054387">
    <property type="component" value="Unassembled WGS sequence"/>
</dbReference>
<proteinExistence type="predicted"/>
<keyword evidence="2" id="KW-1185">Reference proteome</keyword>
<dbReference type="AlphaFoldDB" id="A0A0W1RFJ8"/>
<dbReference type="STRING" id="1514971.AUR64_04015"/>
<accession>A0A0W1RFJ8</accession>
<reference evidence="1 2" key="1">
    <citation type="submission" date="2015-12" db="EMBL/GenBank/DDBJ databases">
        <title>Haloprofundus marisrubri gen. nov., sp. nov., an extremely halophilic archaeon isolated from the Discovery deep brine-seawater interface in the Red Sea.</title>
        <authorList>
            <person name="Zhang G."/>
            <person name="Stingl U."/>
            <person name="Rashid M."/>
        </authorList>
    </citation>
    <scope>NUCLEOTIDE SEQUENCE [LARGE SCALE GENOMIC DNA]</scope>
    <source>
        <strain evidence="1 2">SB9</strain>
    </source>
</reference>
<evidence type="ECO:0000313" key="1">
    <source>
        <dbReference type="EMBL" id="KTG11428.1"/>
    </source>
</evidence>
<evidence type="ECO:0000313" key="2">
    <source>
        <dbReference type="Proteomes" id="UP000054387"/>
    </source>
</evidence>
<dbReference type="EMBL" id="LOPU01000004">
    <property type="protein sequence ID" value="KTG11428.1"/>
    <property type="molecule type" value="Genomic_DNA"/>
</dbReference>
<sequence>MATEKPDKTGQIECLLCNRYYWYINTVHLRTAHNMEFDDYAKQIAEKHGYDGNEAPFDDDTLHSADNWKAYSGDVELDIGIETS</sequence>
<protein>
    <submittedName>
        <fullName evidence="1">Uncharacterized protein</fullName>
    </submittedName>
</protein>
<comment type="caution">
    <text evidence="1">The sequence shown here is derived from an EMBL/GenBank/DDBJ whole genome shotgun (WGS) entry which is preliminary data.</text>
</comment>